<proteinExistence type="predicted"/>
<evidence type="ECO:0000313" key="1">
    <source>
        <dbReference type="EMBL" id="MBW48941.1"/>
    </source>
</evidence>
<name>A0A2M4B7H4_9DIPT</name>
<accession>A0A2M4B7H4</accession>
<dbReference type="AlphaFoldDB" id="A0A2M4B7H4"/>
<protein>
    <submittedName>
        <fullName evidence="1">Putative secreted protein</fullName>
    </submittedName>
</protein>
<reference evidence="1" key="1">
    <citation type="submission" date="2018-01" db="EMBL/GenBank/DDBJ databases">
        <title>An insight into the sialome of Amazonian anophelines.</title>
        <authorList>
            <person name="Ribeiro J.M."/>
            <person name="Scarpassa V."/>
            <person name="Calvo E."/>
        </authorList>
    </citation>
    <scope>NUCLEOTIDE SEQUENCE</scope>
    <source>
        <tissue evidence="1">Salivary glands</tissue>
    </source>
</reference>
<organism evidence="1">
    <name type="scientific">Anopheles triannulatus</name>
    <dbReference type="NCBI Taxonomy" id="58253"/>
    <lineage>
        <taxon>Eukaryota</taxon>
        <taxon>Metazoa</taxon>
        <taxon>Ecdysozoa</taxon>
        <taxon>Arthropoda</taxon>
        <taxon>Hexapoda</taxon>
        <taxon>Insecta</taxon>
        <taxon>Pterygota</taxon>
        <taxon>Neoptera</taxon>
        <taxon>Endopterygota</taxon>
        <taxon>Diptera</taxon>
        <taxon>Nematocera</taxon>
        <taxon>Culicoidea</taxon>
        <taxon>Culicidae</taxon>
        <taxon>Anophelinae</taxon>
        <taxon>Anopheles</taxon>
    </lineage>
</organism>
<dbReference type="EMBL" id="GGFK01015620">
    <property type="protein sequence ID" value="MBW48941.1"/>
    <property type="molecule type" value="Transcribed_RNA"/>
</dbReference>
<sequence>MPGPSVRGCSMRGTRWRRVVPMCIWCWSICARLALPVRGPSTFSRRFRLRATRTRYRATSRRSIRPASGSVRRR</sequence>